<evidence type="ECO:0000313" key="2">
    <source>
        <dbReference type="Proteomes" id="UP000035642"/>
    </source>
</evidence>
<organism evidence="2 3">
    <name type="scientific">Angiostrongylus cantonensis</name>
    <name type="common">Rat lungworm</name>
    <dbReference type="NCBI Taxonomy" id="6313"/>
    <lineage>
        <taxon>Eukaryota</taxon>
        <taxon>Metazoa</taxon>
        <taxon>Ecdysozoa</taxon>
        <taxon>Nematoda</taxon>
        <taxon>Chromadorea</taxon>
        <taxon>Rhabditida</taxon>
        <taxon>Rhabditina</taxon>
        <taxon>Rhabditomorpha</taxon>
        <taxon>Strongyloidea</taxon>
        <taxon>Metastrongylidae</taxon>
        <taxon>Angiostrongylus</taxon>
    </lineage>
</organism>
<evidence type="ECO:0000256" key="1">
    <source>
        <dbReference type="SAM" id="SignalP"/>
    </source>
</evidence>
<feature type="signal peptide" evidence="1">
    <location>
        <begin position="1"/>
        <end position="27"/>
    </location>
</feature>
<evidence type="ECO:0000313" key="3">
    <source>
        <dbReference type="WBParaSite" id="ACAC_0000266701-mRNA-1"/>
    </source>
</evidence>
<proteinExistence type="predicted"/>
<name>A0A0K0CYF3_ANGCA</name>
<dbReference type="Proteomes" id="UP000035642">
    <property type="component" value="Unassembled WGS sequence"/>
</dbReference>
<reference evidence="2" key="1">
    <citation type="submission" date="2012-09" db="EMBL/GenBank/DDBJ databases">
        <authorList>
            <person name="Martin A.A."/>
        </authorList>
    </citation>
    <scope>NUCLEOTIDE SEQUENCE</scope>
</reference>
<feature type="chain" id="PRO_5005326485" evidence="1">
    <location>
        <begin position="28"/>
        <end position="91"/>
    </location>
</feature>
<keyword evidence="2" id="KW-1185">Reference proteome</keyword>
<reference evidence="3" key="2">
    <citation type="submission" date="2017-02" db="UniProtKB">
        <authorList>
            <consortium name="WormBaseParasite"/>
        </authorList>
    </citation>
    <scope>IDENTIFICATION</scope>
</reference>
<dbReference type="AlphaFoldDB" id="A0A0K0CYF3"/>
<dbReference type="WBParaSite" id="ACAC_0000266701-mRNA-1">
    <property type="protein sequence ID" value="ACAC_0000266701-mRNA-1"/>
    <property type="gene ID" value="ACAC_0000266701"/>
</dbReference>
<protein>
    <submittedName>
        <fullName evidence="3">Secreted protein</fullName>
    </submittedName>
</protein>
<keyword evidence="1" id="KW-0732">Signal</keyword>
<accession>A0A0K0CYF3</accession>
<sequence length="91" mass="9796">MASSVILHALMACSLLICLSIFSAVRGCGQMPPGQGNEKEINELRGCVQTTNSIMANWSTVMWQGVLDIVARRLSSGPFATNFFGVFVTIT</sequence>